<reference evidence="10" key="1">
    <citation type="submission" date="2022-08" db="EMBL/GenBank/DDBJ databases">
        <title>Whole genome sequencing of non-tuberculosis mycobacteria type-strains.</title>
        <authorList>
            <person name="Igarashi Y."/>
            <person name="Osugi A."/>
            <person name="Mitarai S."/>
        </authorList>
    </citation>
    <scope>NUCLEOTIDE SEQUENCE</scope>
    <source>
        <strain evidence="10">DSM 45127</strain>
    </source>
</reference>
<evidence type="ECO:0000313" key="10">
    <source>
        <dbReference type="EMBL" id="UMB70843.1"/>
    </source>
</evidence>
<evidence type="ECO:0000256" key="8">
    <source>
        <dbReference type="SAM" id="Phobius"/>
    </source>
</evidence>
<comment type="subcellular location">
    <subcellularLocation>
        <location evidence="1">Cell membrane</location>
        <topology evidence="1">Multi-pass membrane protein</topology>
    </subcellularLocation>
</comment>
<feature type="transmembrane region" description="Helical" evidence="8">
    <location>
        <begin position="315"/>
        <end position="340"/>
    </location>
</feature>
<feature type="transmembrane region" description="Helical" evidence="8">
    <location>
        <begin position="288"/>
        <end position="309"/>
    </location>
</feature>
<keyword evidence="11" id="KW-1185">Reference proteome</keyword>
<name>A0ABY3VN16_9MYCO</name>
<feature type="transmembrane region" description="Helical" evidence="8">
    <location>
        <begin position="616"/>
        <end position="636"/>
    </location>
</feature>
<keyword evidence="5 8" id="KW-1133">Transmembrane helix</keyword>
<evidence type="ECO:0000256" key="3">
    <source>
        <dbReference type="ARBA" id="ARBA00022475"/>
    </source>
</evidence>
<dbReference type="InterPro" id="IPR004869">
    <property type="entry name" value="MMPL_dom"/>
</dbReference>
<feature type="transmembrane region" description="Helical" evidence="8">
    <location>
        <begin position="382"/>
        <end position="403"/>
    </location>
</feature>
<evidence type="ECO:0000256" key="1">
    <source>
        <dbReference type="ARBA" id="ARBA00004651"/>
    </source>
</evidence>
<protein>
    <submittedName>
        <fullName evidence="10">MMPL family transporter</fullName>
    </submittedName>
</protein>
<dbReference type="Proteomes" id="UP001055336">
    <property type="component" value="Chromosome"/>
</dbReference>
<sequence>MLQRIALFALAGPRRIVAAAVLVFVAAAVFGLPVAKSLSAGGFQDPASESAQATKLLSDKFGQSDQQLVLVITAPAGAQSEQARSAAVDIVNQVQRSDGVYNVVSAWTGPGAAASPSHLTADLVSRDGKSGLVVANLKGGENTAQIYAKQIASRVVHDRDGVTVRAGGVAMVYSQINHQNERDLLLMESLAIPLSFLVLVWVFGGLLTAALPICLGGLAIVGSMSVLRLISFGTDVSTYALNLSSALGLALAIDYTLLIISRYRDELADGSAPDEALVRTMATAGRTVLFSATTVALSMAVLVLFPMYFLKSFAYAGVATVAFVAVAAIVVTPAAIVLLGPRLDALDVRRLGRRVFGRPDPGPKPVERLFWYRSTKFVTRRAVPIGLAVVALLSVLGLPFFGVKWGMPDDRVLPTSASAHAVGDQLRHDFADDSATAVSVVVPDVRGVRPGDLSRYAADLSRLADVSAVSAPTGTFVAGKQVGPPSAATGVDKGSAFLTVASKAPLFSTASDTQLDRLHAVPGPAGQPVQLAGMAQINRDSVHAIIARLPLVLGLIGAITFALLFLLTGSVLLPLKALVCNVLSLTAAFGALVWIFQDGHLGAMGTTQSGTLVANIPVLLFCVAFGLSMDYEVFLVSRIREYWLTAVASHPVPPDHRTQRADNDEAVALGLARTGRVVTAAALVMSISFAALIAAQVSFMRMFGTGLTLAVLADATLVRMVLVPAFMHVLGRWSWWAPKPLAWLHERFGISESDPVAPPATADPAAGRHRRTDQDPAEAAAYTAATVADGS</sequence>
<feature type="transmembrane region" description="Helical" evidence="8">
    <location>
        <begin position="578"/>
        <end position="596"/>
    </location>
</feature>
<dbReference type="EMBL" id="CP092488">
    <property type="protein sequence ID" value="UMB70843.1"/>
    <property type="molecule type" value="Genomic_DNA"/>
</dbReference>
<evidence type="ECO:0000256" key="2">
    <source>
        <dbReference type="ARBA" id="ARBA00010157"/>
    </source>
</evidence>
<evidence type="ECO:0000256" key="5">
    <source>
        <dbReference type="ARBA" id="ARBA00022989"/>
    </source>
</evidence>
<evidence type="ECO:0000259" key="9">
    <source>
        <dbReference type="PROSITE" id="PS50156"/>
    </source>
</evidence>
<keyword evidence="4 8" id="KW-0812">Transmembrane</keyword>
<dbReference type="PROSITE" id="PS50156">
    <property type="entry name" value="SSD"/>
    <property type="match status" value="1"/>
</dbReference>
<keyword evidence="3" id="KW-1003">Cell membrane</keyword>
<dbReference type="InterPro" id="IPR000731">
    <property type="entry name" value="SSD"/>
</dbReference>
<gene>
    <name evidence="10" type="ORF">MKK62_05995</name>
</gene>
<dbReference type="PANTHER" id="PTHR33406">
    <property type="entry name" value="MEMBRANE PROTEIN MJ1562-RELATED"/>
    <property type="match status" value="1"/>
</dbReference>
<evidence type="ECO:0000256" key="4">
    <source>
        <dbReference type="ARBA" id="ARBA00022692"/>
    </source>
</evidence>
<comment type="similarity">
    <text evidence="2">Belongs to the resistance-nodulation-cell division (RND) (TC 2.A.6) family. MmpL subfamily.</text>
</comment>
<feature type="region of interest" description="Disordered" evidence="7">
    <location>
        <begin position="752"/>
        <end position="776"/>
    </location>
</feature>
<dbReference type="RefSeq" id="WP_240262602.1">
    <property type="nucleotide sequence ID" value="NZ_CP092488.2"/>
</dbReference>
<dbReference type="InterPro" id="IPR050545">
    <property type="entry name" value="Mycobact_MmpL"/>
</dbReference>
<keyword evidence="6 8" id="KW-0472">Membrane</keyword>
<dbReference type="PANTHER" id="PTHR33406:SF11">
    <property type="entry name" value="MEMBRANE PROTEIN SCO6666-RELATED"/>
    <property type="match status" value="1"/>
</dbReference>
<organism evidence="10 11">
    <name type="scientific">Mycobacterium paraterrae</name>
    <dbReference type="NCBI Taxonomy" id="577492"/>
    <lineage>
        <taxon>Bacteria</taxon>
        <taxon>Bacillati</taxon>
        <taxon>Actinomycetota</taxon>
        <taxon>Actinomycetes</taxon>
        <taxon>Mycobacteriales</taxon>
        <taxon>Mycobacteriaceae</taxon>
        <taxon>Mycobacterium</taxon>
    </lineage>
</organism>
<feature type="transmembrane region" description="Helical" evidence="8">
    <location>
        <begin position="239"/>
        <end position="260"/>
    </location>
</feature>
<feature type="transmembrane region" description="Helical" evidence="8">
    <location>
        <begin position="677"/>
        <end position="697"/>
    </location>
</feature>
<evidence type="ECO:0000256" key="6">
    <source>
        <dbReference type="ARBA" id="ARBA00023136"/>
    </source>
</evidence>
<evidence type="ECO:0000313" key="11">
    <source>
        <dbReference type="Proteomes" id="UP001055336"/>
    </source>
</evidence>
<dbReference type="Gene3D" id="1.20.1640.10">
    <property type="entry name" value="Multidrug efflux transporter AcrB transmembrane domain"/>
    <property type="match status" value="2"/>
</dbReference>
<feature type="domain" description="SSD" evidence="9">
    <location>
        <begin position="232"/>
        <end position="338"/>
    </location>
</feature>
<dbReference type="SUPFAM" id="SSF82866">
    <property type="entry name" value="Multidrug efflux transporter AcrB transmembrane domain"/>
    <property type="match status" value="2"/>
</dbReference>
<dbReference type="Pfam" id="PF03176">
    <property type="entry name" value="MMPL"/>
    <property type="match status" value="2"/>
</dbReference>
<feature type="transmembrane region" description="Helical" evidence="8">
    <location>
        <begin position="545"/>
        <end position="566"/>
    </location>
</feature>
<accession>A0ABY3VN16</accession>
<evidence type="ECO:0000256" key="7">
    <source>
        <dbReference type="SAM" id="MobiDB-lite"/>
    </source>
</evidence>
<proteinExistence type="inferred from homology"/>